<dbReference type="Proteomes" id="UP000552709">
    <property type="component" value="Unassembled WGS sequence"/>
</dbReference>
<organism evidence="1 2">
    <name type="scientific">Deinococcus humi</name>
    <dbReference type="NCBI Taxonomy" id="662880"/>
    <lineage>
        <taxon>Bacteria</taxon>
        <taxon>Thermotogati</taxon>
        <taxon>Deinococcota</taxon>
        <taxon>Deinococci</taxon>
        <taxon>Deinococcales</taxon>
        <taxon>Deinococcaceae</taxon>
        <taxon>Deinococcus</taxon>
    </lineage>
</organism>
<reference evidence="1 2" key="1">
    <citation type="submission" date="2020-08" db="EMBL/GenBank/DDBJ databases">
        <title>Genomic Encyclopedia of Type Strains, Phase IV (KMG-IV): sequencing the most valuable type-strain genomes for metagenomic binning, comparative biology and taxonomic classification.</title>
        <authorList>
            <person name="Goeker M."/>
        </authorList>
    </citation>
    <scope>NUCLEOTIDE SEQUENCE [LARGE SCALE GENOMIC DNA]</scope>
    <source>
        <strain evidence="1 2">DSM 27939</strain>
    </source>
</reference>
<protein>
    <recommendedName>
        <fullName evidence="3">Nucleotidyl transferase AbiEii toxin, Type IV TA system</fullName>
    </recommendedName>
</protein>
<proteinExistence type="predicted"/>
<dbReference type="EMBL" id="JACHFL010000028">
    <property type="protein sequence ID" value="MBB5366122.1"/>
    <property type="molecule type" value="Genomic_DNA"/>
</dbReference>
<dbReference type="Pfam" id="PF08843">
    <property type="entry name" value="AbiEii"/>
    <property type="match status" value="1"/>
</dbReference>
<gene>
    <name evidence="1" type="ORF">HNQ08_005251</name>
</gene>
<evidence type="ECO:0008006" key="3">
    <source>
        <dbReference type="Google" id="ProtNLM"/>
    </source>
</evidence>
<accession>A0A7W8NJH0</accession>
<dbReference type="InterPro" id="IPR014942">
    <property type="entry name" value="AbiEii"/>
</dbReference>
<comment type="caution">
    <text evidence="1">The sequence shown here is derived from an EMBL/GenBank/DDBJ whole genome shotgun (WGS) entry which is preliminary data.</text>
</comment>
<dbReference type="AlphaFoldDB" id="A0A7W8NJH0"/>
<evidence type="ECO:0000313" key="1">
    <source>
        <dbReference type="EMBL" id="MBB5366122.1"/>
    </source>
</evidence>
<sequence>MTKPQHASGYEERSTEAVRRVLIDLAHLLGAYREQLVIVGGLVPSLILTAADEPHVGTMDIDLALDAGTLKEEDAYAEVIRLLERGGFYRNAEGEHPDLRAFQMATDVDLEDGGPVVKVEVDLLIPDGVKLDKHRPPLVKGLRTMAMKGIGLALQHASDVTIKGRTRRGRQDEATLRVVELEAFLVLKGLALLGRREPKDAYDVYYTVRHAPEGPEALGRACQALQDHPDARRAYDAIAQKFEHLDSYGPGAVLDFLSQEESNADALQLDAHRQVRAWSSGLRGAQNGKGDVGAPDP</sequence>
<evidence type="ECO:0000313" key="2">
    <source>
        <dbReference type="Proteomes" id="UP000552709"/>
    </source>
</evidence>
<dbReference type="RefSeq" id="WP_184137999.1">
    <property type="nucleotide sequence ID" value="NZ_JACHFL010000028.1"/>
</dbReference>
<name>A0A7W8NJH0_9DEIO</name>
<keyword evidence="2" id="KW-1185">Reference proteome</keyword>